<keyword evidence="8 11" id="KW-0324">Glycolysis</keyword>
<dbReference type="EMBL" id="JAAAJB010000037">
    <property type="protein sequence ID" value="KAG0268928.1"/>
    <property type="molecule type" value="Genomic_DNA"/>
</dbReference>
<evidence type="ECO:0000256" key="5">
    <source>
        <dbReference type="ARBA" id="ARBA00022741"/>
    </source>
</evidence>
<dbReference type="EC" id="2.7.1.-" evidence="11"/>
<evidence type="ECO:0000256" key="1">
    <source>
        <dbReference type="ARBA" id="ARBA00004888"/>
    </source>
</evidence>
<evidence type="ECO:0000256" key="4">
    <source>
        <dbReference type="ARBA" id="ARBA00022679"/>
    </source>
</evidence>
<organism evidence="14 15">
    <name type="scientific">Actinomortierella ambigua</name>
    <dbReference type="NCBI Taxonomy" id="1343610"/>
    <lineage>
        <taxon>Eukaryota</taxon>
        <taxon>Fungi</taxon>
        <taxon>Fungi incertae sedis</taxon>
        <taxon>Mucoromycota</taxon>
        <taxon>Mortierellomycotina</taxon>
        <taxon>Mortierellomycetes</taxon>
        <taxon>Mortierellales</taxon>
        <taxon>Mortierellaceae</taxon>
        <taxon>Actinomortierella</taxon>
    </lineage>
</organism>
<evidence type="ECO:0000256" key="3">
    <source>
        <dbReference type="ARBA" id="ARBA00009225"/>
    </source>
</evidence>
<dbReference type="GO" id="GO:0006096">
    <property type="term" value="P:glycolytic process"/>
    <property type="evidence" value="ECO:0007669"/>
    <property type="project" value="UniProtKB-KW"/>
</dbReference>
<evidence type="ECO:0000313" key="14">
    <source>
        <dbReference type="EMBL" id="KAG0268928.1"/>
    </source>
</evidence>
<keyword evidence="15" id="KW-1185">Reference proteome</keyword>
<evidence type="ECO:0000259" key="12">
    <source>
        <dbReference type="Pfam" id="PF00349"/>
    </source>
</evidence>
<dbReference type="Gene3D" id="1.10.287.1250">
    <property type="match status" value="1"/>
</dbReference>
<comment type="pathway">
    <text evidence="1">Carbohydrate degradation; glycolysis; D-glyceraldehyde 3-phosphate and glycerone phosphate from D-glucose: step 1/4.</text>
</comment>
<reference evidence="14" key="1">
    <citation type="journal article" date="2020" name="Fungal Divers.">
        <title>Resolving the Mortierellaceae phylogeny through synthesis of multi-gene phylogenetics and phylogenomics.</title>
        <authorList>
            <person name="Vandepol N."/>
            <person name="Liber J."/>
            <person name="Desiro A."/>
            <person name="Na H."/>
            <person name="Kennedy M."/>
            <person name="Barry K."/>
            <person name="Grigoriev I.V."/>
            <person name="Miller A.N."/>
            <person name="O'Donnell K."/>
            <person name="Stajich J.E."/>
            <person name="Bonito G."/>
        </authorList>
    </citation>
    <scope>NUCLEOTIDE SEQUENCE</scope>
    <source>
        <strain evidence="14">BC1065</strain>
    </source>
</reference>
<dbReference type="Proteomes" id="UP000807716">
    <property type="component" value="Unassembled WGS sequence"/>
</dbReference>
<dbReference type="GO" id="GO:0006006">
    <property type="term" value="P:glucose metabolic process"/>
    <property type="evidence" value="ECO:0007669"/>
    <property type="project" value="TreeGrafter"/>
</dbReference>
<dbReference type="SUPFAM" id="SSF53067">
    <property type="entry name" value="Actin-like ATPase domain"/>
    <property type="match status" value="2"/>
</dbReference>
<comment type="catalytic activity">
    <reaction evidence="10">
        <text>D-fructose + ATP = D-fructose 6-phosphate + ADP + H(+)</text>
        <dbReference type="Rhea" id="RHEA:16125"/>
        <dbReference type="ChEBI" id="CHEBI:15378"/>
        <dbReference type="ChEBI" id="CHEBI:30616"/>
        <dbReference type="ChEBI" id="CHEBI:37721"/>
        <dbReference type="ChEBI" id="CHEBI:61527"/>
        <dbReference type="ChEBI" id="CHEBI:456216"/>
        <dbReference type="EC" id="2.7.1.1"/>
    </reaction>
    <physiologicalReaction direction="left-to-right" evidence="10">
        <dbReference type="Rhea" id="RHEA:16126"/>
    </physiologicalReaction>
</comment>
<dbReference type="GO" id="GO:0005536">
    <property type="term" value="F:D-glucose binding"/>
    <property type="evidence" value="ECO:0007669"/>
    <property type="project" value="InterPro"/>
</dbReference>
<evidence type="ECO:0000256" key="11">
    <source>
        <dbReference type="RuleBase" id="RU362007"/>
    </source>
</evidence>
<evidence type="ECO:0000313" key="15">
    <source>
        <dbReference type="Proteomes" id="UP000807716"/>
    </source>
</evidence>
<feature type="domain" description="Hexokinase C-terminal" evidence="13">
    <location>
        <begin position="209"/>
        <end position="456"/>
    </location>
</feature>
<dbReference type="CDD" id="cd24018">
    <property type="entry name" value="ASKHA_NBD_HK_fungi"/>
    <property type="match status" value="1"/>
</dbReference>
<dbReference type="InterPro" id="IPR022672">
    <property type="entry name" value="Hexokinase_N"/>
</dbReference>
<evidence type="ECO:0000256" key="6">
    <source>
        <dbReference type="ARBA" id="ARBA00022777"/>
    </source>
</evidence>
<comment type="catalytic activity">
    <reaction evidence="9">
        <text>a D-hexose + ATP = a D-hexose 6-phosphate + ADP + H(+)</text>
        <dbReference type="Rhea" id="RHEA:22740"/>
        <dbReference type="ChEBI" id="CHEBI:4194"/>
        <dbReference type="ChEBI" id="CHEBI:15378"/>
        <dbReference type="ChEBI" id="CHEBI:30616"/>
        <dbReference type="ChEBI" id="CHEBI:229467"/>
        <dbReference type="ChEBI" id="CHEBI:456216"/>
        <dbReference type="EC" id="2.7.1.1"/>
    </reaction>
    <physiologicalReaction direction="left-to-right" evidence="9">
        <dbReference type="Rhea" id="RHEA:22741"/>
    </physiologicalReaction>
</comment>
<dbReference type="PRINTS" id="PR00475">
    <property type="entry name" value="HEXOKINASE"/>
</dbReference>
<keyword evidence="5 11" id="KW-0547">Nucleotide-binding</keyword>
<proteinExistence type="inferred from homology"/>
<dbReference type="InterPro" id="IPR043129">
    <property type="entry name" value="ATPase_NBD"/>
</dbReference>
<evidence type="ECO:0000259" key="13">
    <source>
        <dbReference type="Pfam" id="PF03727"/>
    </source>
</evidence>
<dbReference type="OrthoDB" id="419537at2759"/>
<dbReference type="GO" id="GO:0001678">
    <property type="term" value="P:intracellular glucose homeostasis"/>
    <property type="evidence" value="ECO:0007669"/>
    <property type="project" value="InterPro"/>
</dbReference>
<dbReference type="GO" id="GO:0005524">
    <property type="term" value="F:ATP binding"/>
    <property type="evidence" value="ECO:0007669"/>
    <property type="project" value="UniProtKB-UniRule"/>
</dbReference>
<comment type="pathway">
    <text evidence="2">Carbohydrate metabolism; hexose metabolism.</text>
</comment>
<dbReference type="PROSITE" id="PS51748">
    <property type="entry name" value="HEXOKINASE_2"/>
    <property type="match status" value="1"/>
</dbReference>
<dbReference type="InterPro" id="IPR022673">
    <property type="entry name" value="Hexokinase_C"/>
</dbReference>
<sequence>MATTQLQPPFQHVIDAFTVPGSTFERLVDKFIAELDEGLAVEGVMPMIPAFVYHLPSGEETGPVLSVDFGGTNLRVCETMLKGKGEFDLKHEKWPISDEIKKGNGRVLFRWIAERIEEFLKARPTFDPSRTYPLGMTFSFPTVMEDIDVGKLLFWTKGFHGNDLVGQDIVAVLQECIDARGLPVKVNSLINDTVGTLLATAYKNPSCEVGIIFGTGTNCAYQEDQSNITKIKAGAANATSPSGKQLINTEWGAFGNKSGALPANDFDRILDKNSSRPGMMAYEKMVSGLYISELTRIVLQELALKGHLFNRKFSSREDLGRLGVKESFTGLHMGTLEGDESPSLDAIADHFKSSYGFDTTLEERRAIKAICSAISLRAAQLSSVGIAAIIKKRNLLDKPCKCTIGIDGSLFLKYPNFAQHLKESLYLAFGKDIVDRKVELIPAEDGSGVGGALAAFLTSQLKSK</sequence>
<dbReference type="PANTHER" id="PTHR19443">
    <property type="entry name" value="HEXOKINASE"/>
    <property type="match status" value="1"/>
</dbReference>
<keyword evidence="4 11" id="KW-0808">Transferase</keyword>
<dbReference type="GO" id="GO:0004340">
    <property type="term" value="F:glucokinase activity"/>
    <property type="evidence" value="ECO:0007669"/>
    <property type="project" value="TreeGrafter"/>
</dbReference>
<evidence type="ECO:0000256" key="2">
    <source>
        <dbReference type="ARBA" id="ARBA00005028"/>
    </source>
</evidence>
<dbReference type="AlphaFoldDB" id="A0A9P6QJR5"/>
<feature type="domain" description="Hexokinase N-terminal" evidence="12">
    <location>
        <begin position="11"/>
        <end position="202"/>
    </location>
</feature>
<dbReference type="Gene3D" id="3.40.367.20">
    <property type="match status" value="1"/>
</dbReference>
<name>A0A9P6QJR5_9FUNG</name>
<evidence type="ECO:0000256" key="9">
    <source>
        <dbReference type="ARBA" id="ARBA00044613"/>
    </source>
</evidence>
<evidence type="ECO:0000256" key="8">
    <source>
        <dbReference type="ARBA" id="ARBA00023152"/>
    </source>
</evidence>
<gene>
    <name evidence="14" type="primary">HXK1</name>
    <name evidence="14" type="ORF">DFQ27_005223</name>
</gene>
<accession>A0A9P6QJR5</accession>
<dbReference type="GO" id="GO:0005739">
    <property type="term" value="C:mitochondrion"/>
    <property type="evidence" value="ECO:0007669"/>
    <property type="project" value="TreeGrafter"/>
</dbReference>
<evidence type="ECO:0000256" key="7">
    <source>
        <dbReference type="ARBA" id="ARBA00022840"/>
    </source>
</evidence>
<keyword evidence="7 11" id="KW-0067">ATP-binding</keyword>
<comment type="caution">
    <text evidence="14">The sequence shown here is derived from an EMBL/GenBank/DDBJ whole genome shotgun (WGS) entry which is preliminary data.</text>
</comment>
<protein>
    <recommendedName>
        <fullName evidence="11">Phosphotransferase</fullName>
        <ecNumber evidence="11">2.7.1.-</ecNumber>
    </recommendedName>
</protein>
<dbReference type="Gene3D" id="3.30.420.40">
    <property type="match status" value="1"/>
</dbReference>
<comment type="similarity">
    <text evidence="3 11">Belongs to the hexokinase family.</text>
</comment>
<dbReference type="GO" id="GO:0005829">
    <property type="term" value="C:cytosol"/>
    <property type="evidence" value="ECO:0007669"/>
    <property type="project" value="TreeGrafter"/>
</dbReference>
<dbReference type="Pfam" id="PF00349">
    <property type="entry name" value="Hexokinase_1"/>
    <property type="match status" value="1"/>
</dbReference>
<evidence type="ECO:0000256" key="10">
    <source>
        <dbReference type="ARBA" id="ARBA00047905"/>
    </source>
</evidence>
<dbReference type="Pfam" id="PF03727">
    <property type="entry name" value="Hexokinase_2"/>
    <property type="match status" value="1"/>
</dbReference>
<dbReference type="InterPro" id="IPR001312">
    <property type="entry name" value="Hexokinase"/>
</dbReference>
<dbReference type="GO" id="GO:0008865">
    <property type="term" value="F:fructokinase activity"/>
    <property type="evidence" value="ECO:0007669"/>
    <property type="project" value="TreeGrafter"/>
</dbReference>
<dbReference type="PANTHER" id="PTHR19443:SF16">
    <property type="entry name" value="HEXOKINASE TYPE 1-RELATED"/>
    <property type="match status" value="1"/>
</dbReference>
<keyword evidence="6 11" id="KW-0418">Kinase</keyword>